<dbReference type="RefSeq" id="WP_029312892.1">
    <property type="nucleotide sequence ID" value="NZ_FTNE01000001.1"/>
</dbReference>
<name>A0A8G2CHU1_ACIRU</name>
<evidence type="ECO:0000313" key="2">
    <source>
        <dbReference type="EMBL" id="SIQ10475.1"/>
    </source>
</evidence>
<dbReference type="AlphaFoldDB" id="A0A8G2CHU1"/>
<evidence type="ECO:0000256" key="1">
    <source>
        <dbReference type="SAM" id="Phobius"/>
    </source>
</evidence>
<dbReference type="EMBL" id="FTNE01000001">
    <property type="protein sequence ID" value="SIQ10475.1"/>
    <property type="molecule type" value="Genomic_DNA"/>
</dbReference>
<organism evidence="2 3">
    <name type="scientific">Acidiphilium rubrum</name>
    <dbReference type="NCBI Taxonomy" id="526"/>
    <lineage>
        <taxon>Bacteria</taxon>
        <taxon>Pseudomonadati</taxon>
        <taxon>Pseudomonadota</taxon>
        <taxon>Alphaproteobacteria</taxon>
        <taxon>Acetobacterales</taxon>
        <taxon>Acidocellaceae</taxon>
        <taxon>Acidiphilium</taxon>
    </lineage>
</organism>
<protein>
    <submittedName>
        <fullName evidence="2">General secretion pathway protein I</fullName>
    </submittedName>
</protein>
<gene>
    <name evidence="2" type="ORF">SAMN05421828_101287</name>
</gene>
<proteinExistence type="predicted"/>
<keyword evidence="1" id="KW-0812">Transmembrane</keyword>
<feature type="transmembrane region" description="Helical" evidence="1">
    <location>
        <begin position="12"/>
        <end position="34"/>
    </location>
</feature>
<keyword evidence="3" id="KW-1185">Reference proteome</keyword>
<reference evidence="2 3" key="1">
    <citation type="submission" date="2017-01" db="EMBL/GenBank/DDBJ databases">
        <authorList>
            <person name="Varghese N."/>
            <person name="Submissions S."/>
        </authorList>
    </citation>
    <scope>NUCLEOTIDE SEQUENCE [LARGE SCALE GENOMIC DNA]</scope>
    <source>
        <strain evidence="2 3">ATCC 35905</strain>
    </source>
</reference>
<evidence type="ECO:0000313" key="3">
    <source>
        <dbReference type="Proteomes" id="UP000186308"/>
    </source>
</evidence>
<accession>A0A8G2CHU1</accession>
<dbReference type="Proteomes" id="UP000186308">
    <property type="component" value="Unassembled WGS sequence"/>
</dbReference>
<comment type="caution">
    <text evidence="2">The sequence shown here is derived from an EMBL/GenBank/DDBJ whole genome shotgun (WGS) entry which is preliminary data.</text>
</comment>
<sequence length="125" mass="13248">MRQTPDDSGFLLLETLIAFVIAALALAVLYRAAFDGAASVAVSRQETAALDRAQSRLAALRVMAPAHRYVHTGPDGAGFFYRETATRLAAPHGAAMVAVRIRVTERWGTAGRAVTLTSLVAVPAQ</sequence>
<keyword evidence="1" id="KW-1133">Transmembrane helix</keyword>
<keyword evidence="1" id="KW-0472">Membrane</keyword>